<dbReference type="SMART" id="SM00206">
    <property type="entry name" value="NTR"/>
    <property type="match status" value="1"/>
</dbReference>
<keyword evidence="3 5" id="KW-1015">Disulfide bond</keyword>
<dbReference type="OrthoDB" id="6049783at2759"/>
<evidence type="ECO:0000256" key="2">
    <source>
        <dbReference type="ARBA" id="ARBA00022525"/>
    </source>
</evidence>
<evidence type="ECO:0000259" key="7">
    <source>
        <dbReference type="PROSITE" id="PS50189"/>
    </source>
</evidence>
<dbReference type="Pfam" id="PF00965">
    <property type="entry name" value="TIMP"/>
    <property type="match status" value="1"/>
</dbReference>
<keyword evidence="6" id="KW-0732">Signal</keyword>
<dbReference type="SUPFAM" id="SSF50242">
    <property type="entry name" value="TIMP-like"/>
    <property type="match status" value="1"/>
</dbReference>
<sequence>MLLLLILFTLSFAAKTKGCSCMYTPAEKLLCQSEFAILAVITSQPQEIDEWHKSYGIYIIGEFKKASTQSLRSDNFILTPSNDGVCGQDFEVNQTYLITGNIVNGNLYTMTCDLVKNWDQLDEKRKRYYRNFYRTFKCENK</sequence>
<dbReference type="PANTHER" id="PTHR11844:SF25">
    <property type="entry name" value="NTR DOMAIN-CONTAINING PROTEIN"/>
    <property type="match status" value="1"/>
</dbReference>
<accession>A0A3S3S5I5</accession>
<dbReference type="AlphaFoldDB" id="A0A3S3S5I5"/>
<protein>
    <submittedName>
        <fullName evidence="10">Metalloproteinase inhibitor 4-like protein</fullName>
    </submittedName>
</protein>
<dbReference type="InterPro" id="IPR001820">
    <property type="entry name" value="TIMP"/>
</dbReference>
<dbReference type="PROSITE" id="PS50189">
    <property type="entry name" value="NTR"/>
    <property type="match status" value="1"/>
</dbReference>
<dbReference type="InterPro" id="IPR001134">
    <property type="entry name" value="Netrin_domain"/>
</dbReference>
<feature type="chain" id="PRO_5033807193" evidence="6">
    <location>
        <begin position="19"/>
        <end position="141"/>
    </location>
</feature>
<feature type="signal peptide" evidence="6">
    <location>
        <begin position="1"/>
        <end position="18"/>
    </location>
</feature>
<evidence type="ECO:0000256" key="6">
    <source>
        <dbReference type="SAM" id="SignalP"/>
    </source>
</evidence>
<dbReference type="GO" id="GO:0051045">
    <property type="term" value="P:negative regulation of membrane protein ectodomain proteolysis"/>
    <property type="evidence" value="ECO:0007669"/>
    <property type="project" value="TreeGrafter"/>
</dbReference>
<keyword evidence="4" id="KW-0479">Metal-binding</keyword>
<dbReference type="CDD" id="cd03577">
    <property type="entry name" value="NTR_TIMP_like"/>
    <property type="match status" value="1"/>
</dbReference>
<evidence type="ECO:0000256" key="1">
    <source>
        <dbReference type="ARBA" id="ARBA00004613"/>
    </source>
</evidence>
<dbReference type="GO" id="GO:0005615">
    <property type="term" value="C:extracellular space"/>
    <property type="evidence" value="ECO:0007669"/>
    <property type="project" value="TreeGrafter"/>
</dbReference>
<evidence type="ECO:0000256" key="4">
    <source>
        <dbReference type="PIRSR" id="PIRSR601820-1"/>
    </source>
</evidence>
<evidence type="ECO:0000313" key="11">
    <source>
        <dbReference type="Proteomes" id="UP000285301"/>
    </source>
</evidence>
<dbReference type="EMBL" id="NCKU01002493">
    <property type="protein sequence ID" value="RWS09463.1"/>
    <property type="molecule type" value="Genomic_DNA"/>
</dbReference>
<dbReference type="GO" id="GO:0031012">
    <property type="term" value="C:extracellular matrix"/>
    <property type="evidence" value="ECO:0007669"/>
    <property type="project" value="TreeGrafter"/>
</dbReference>
<dbReference type="STRING" id="1965070.A0A3S3S5I5"/>
<dbReference type="GO" id="GO:0046872">
    <property type="term" value="F:metal ion binding"/>
    <property type="evidence" value="ECO:0007669"/>
    <property type="project" value="UniProtKB-KW"/>
</dbReference>
<feature type="disulfide bond" evidence="5">
    <location>
        <begin position="19"/>
        <end position="86"/>
    </location>
</feature>
<dbReference type="EMBL" id="NCKU01003368">
    <property type="protein sequence ID" value="RWS07659.1"/>
    <property type="molecule type" value="Genomic_DNA"/>
</dbReference>
<dbReference type="GO" id="GO:0002020">
    <property type="term" value="F:protease binding"/>
    <property type="evidence" value="ECO:0007669"/>
    <property type="project" value="TreeGrafter"/>
</dbReference>
<keyword evidence="11" id="KW-1185">Reference proteome</keyword>
<organism evidence="10 11">
    <name type="scientific">Dinothrombium tinctorium</name>
    <dbReference type="NCBI Taxonomy" id="1965070"/>
    <lineage>
        <taxon>Eukaryota</taxon>
        <taxon>Metazoa</taxon>
        <taxon>Ecdysozoa</taxon>
        <taxon>Arthropoda</taxon>
        <taxon>Chelicerata</taxon>
        <taxon>Arachnida</taxon>
        <taxon>Acari</taxon>
        <taxon>Acariformes</taxon>
        <taxon>Trombidiformes</taxon>
        <taxon>Prostigmata</taxon>
        <taxon>Anystina</taxon>
        <taxon>Parasitengona</taxon>
        <taxon>Trombidioidea</taxon>
        <taxon>Trombidiidae</taxon>
        <taxon>Dinothrombium</taxon>
    </lineage>
</organism>
<dbReference type="EMBL" id="NCKU01002494">
    <property type="protein sequence ID" value="RWS09458.1"/>
    <property type="molecule type" value="Genomic_DNA"/>
</dbReference>
<dbReference type="Gene3D" id="2.40.50.120">
    <property type="match status" value="1"/>
</dbReference>
<comment type="subcellular location">
    <subcellularLocation>
        <location evidence="1">Secreted</location>
    </subcellularLocation>
</comment>
<dbReference type="PANTHER" id="PTHR11844">
    <property type="entry name" value="METALLOPROTEASE INHIBITOR"/>
    <property type="match status" value="1"/>
</dbReference>
<evidence type="ECO:0000256" key="5">
    <source>
        <dbReference type="PIRSR" id="PIRSR601820-3"/>
    </source>
</evidence>
<keyword evidence="2" id="KW-0964">Secreted</keyword>
<feature type="domain" description="NTR" evidence="7">
    <location>
        <begin position="19"/>
        <end position="138"/>
    </location>
</feature>
<dbReference type="GO" id="GO:0008191">
    <property type="term" value="F:metalloendopeptidase inhibitor activity"/>
    <property type="evidence" value="ECO:0007669"/>
    <property type="project" value="InterPro"/>
</dbReference>
<keyword evidence="4" id="KW-0862">Zinc</keyword>
<proteinExistence type="predicted"/>
<reference evidence="10" key="2">
    <citation type="submission" date="2018-11" db="EMBL/GenBank/DDBJ databases">
        <title>Trombidioid mite genomics.</title>
        <authorList>
            <person name="Dong X."/>
        </authorList>
    </citation>
    <scope>NUCLEOTIDE SEQUENCE</scope>
    <source>
        <strain evidence="10">UoL-WK</strain>
    </source>
</reference>
<evidence type="ECO:0000256" key="3">
    <source>
        <dbReference type="ARBA" id="ARBA00023157"/>
    </source>
</evidence>
<dbReference type="InterPro" id="IPR008993">
    <property type="entry name" value="TIMP-like_OB-fold"/>
</dbReference>
<evidence type="ECO:0000313" key="8">
    <source>
        <dbReference type="EMBL" id="RWS07659.1"/>
    </source>
</evidence>
<name>A0A3S3S5I5_9ACAR</name>
<evidence type="ECO:0000313" key="9">
    <source>
        <dbReference type="EMBL" id="RWS09458.1"/>
    </source>
</evidence>
<gene>
    <name evidence="10" type="ORF">B4U79_18119</name>
    <name evidence="9" type="ORF">B4U79_18120</name>
    <name evidence="8" type="ORF">B4U79_18202</name>
</gene>
<evidence type="ECO:0000313" key="10">
    <source>
        <dbReference type="EMBL" id="RWS09463.1"/>
    </source>
</evidence>
<comment type="caution">
    <text evidence="10">The sequence shown here is derived from an EMBL/GenBank/DDBJ whole genome shotgun (WGS) entry which is preliminary data.</text>
</comment>
<feature type="binding site" evidence="4">
    <location>
        <position position="19"/>
    </location>
    <ligand>
        <name>Zn(2+)</name>
        <dbReference type="ChEBI" id="CHEBI:29105"/>
        <note>ligand shared with metalloproteinase partner</note>
    </ligand>
</feature>
<reference evidence="10 11" key="1">
    <citation type="journal article" date="2018" name="Gigascience">
        <title>Genomes of trombidid mites reveal novel predicted allergens and laterally-transferred genes associated with secondary metabolism.</title>
        <authorList>
            <person name="Dong X."/>
            <person name="Chaisiri K."/>
            <person name="Xia D."/>
            <person name="Armstrong S.D."/>
            <person name="Fang Y."/>
            <person name="Donnelly M.J."/>
            <person name="Kadowaki T."/>
            <person name="McGarry J.W."/>
            <person name="Darby A.C."/>
            <person name="Makepeace B.L."/>
        </authorList>
    </citation>
    <scope>NUCLEOTIDE SEQUENCE [LARGE SCALE GENOMIC DNA]</scope>
    <source>
        <strain evidence="10">UoL-WK</strain>
    </source>
</reference>
<feature type="disulfide bond" evidence="5">
    <location>
        <begin position="21"/>
        <end position="112"/>
    </location>
</feature>
<dbReference type="Proteomes" id="UP000285301">
    <property type="component" value="Unassembled WGS sequence"/>
</dbReference>